<evidence type="ECO:0000313" key="5">
    <source>
        <dbReference type="EMBL" id="CAL6087380.1"/>
    </source>
</evidence>
<accession>A0AA86NQN4</accession>
<dbReference type="EMBL" id="CAXDID020000400">
    <property type="protein sequence ID" value="CAL6087380.1"/>
    <property type="molecule type" value="Genomic_DNA"/>
</dbReference>
<dbReference type="EMBL" id="CATOUU010000288">
    <property type="protein sequence ID" value="CAI9923596.1"/>
    <property type="molecule type" value="Genomic_DNA"/>
</dbReference>
<dbReference type="AlphaFoldDB" id="A0AA86NQN4"/>
<organism evidence="1">
    <name type="scientific">Hexamita inflata</name>
    <dbReference type="NCBI Taxonomy" id="28002"/>
    <lineage>
        <taxon>Eukaryota</taxon>
        <taxon>Metamonada</taxon>
        <taxon>Diplomonadida</taxon>
        <taxon>Hexamitidae</taxon>
        <taxon>Hexamitinae</taxon>
        <taxon>Hexamita</taxon>
    </lineage>
</organism>
<gene>
    <name evidence="1" type="ORF">HINF_LOCUS11241</name>
    <name evidence="4" type="ORF">HINF_LOCUS17181</name>
    <name evidence="2" type="ORF">HINF_LOCUS26606</name>
    <name evidence="5" type="ORF">HINF_LOCUS63619</name>
    <name evidence="3" type="ORF">HINF_LOCUS63846</name>
    <name evidence="6" type="ORF">HINF_LOCUS67390</name>
</gene>
<evidence type="ECO:0000313" key="4">
    <source>
        <dbReference type="EMBL" id="CAL6001063.1"/>
    </source>
</evidence>
<dbReference type="EMBL" id="CAXDID020000043">
    <property type="protein sequence ID" value="CAL6001063.1"/>
    <property type="molecule type" value="Genomic_DNA"/>
</dbReference>
<sequence>MTKREKEPYNAVNDAAIIRGAIQQEKIAMHGQGKQVFTQVQTDQQNWRPQKKMFPGIDCYALPTYPRKPRTVQK</sequence>
<comment type="caution">
    <text evidence="1">The sequence shown here is derived from an EMBL/GenBank/DDBJ whole genome shotgun (WGS) entry which is preliminary data.</text>
</comment>
<dbReference type="Proteomes" id="UP001642409">
    <property type="component" value="Unassembled WGS sequence"/>
</dbReference>
<evidence type="ECO:0000313" key="6">
    <source>
        <dbReference type="EMBL" id="CAL6094274.1"/>
    </source>
</evidence>
<reference evidence="1" key="1">
    <citation type="submission" date="2023-06" db="EMBL/GenBank/DDBJ databases">
        <authorList>
            <person name="Kurt Z."/>
        </authorList>
    </citation>
    <scope>NUCLEOTIDE SEQUENCE</scope>
</reference>
<keyword evidence="7" id="KW-1185">Reference proteome</keyword>
<dbReference type="EMBL" id="CATOUU010000659">
    <property type="protein sequence ID" value="CAI9938961.1"/>
    <property type="molecule type" value="Genomic_DNA"/>
</dbReference>
<reference evidence="4 7" key="2">
    <citation type="submission" date="2024-07" db="EMBL/GenBank/DDBJ databases">
        <authorList>
            <person name="Akdeniz Z."/>
        </authorList>
    </citation>
    <scope>NUCLEOTIDE SEQUENCE [LARGE SCALE GENOMIC DNA]</scope>
</reference>
<evidence type="ECO:0000313" key="2">
    <source>
        <dbReference type="EMBL" id="CAI9938961.1"/>
    </source>
</evidence>
<evidence type="ECO:0000313" key="1">
    <source>
        <dbReference type="EMBL" id="CAI9923596.1"/>
    </source>
</evidence>
<proteinExistence type="predicted"/>
<dbReference type="EMBL" id="CAXDID020000465">
    <property type="protein sequence ID" value="CAL6094274.1"/>
    <property type="molecule type" value="Genomic_DNA"/>
</dbReference>
<dbReference type="EMBL" id="CATOUU010001173">
    <property type="protein sequence ID" value="CAI9976201.1"/>
    <property type="molecule type" value="Genomic_DNA"/>
</dbReference>
<protein>
    <submittedName>
        <fullName evidence="1">Uncharacterized protein</fullName>
    </submittedName>
</protein>
<name>A0AA86NQN4_9EUKA</name>
<evidence type="ECO:0000313" key="3">
    <source>
        <dbReference type="EMBL" id="CAI9976201.1"/>
    </source>
</evidence>
<evidence type="ECO:0000313" key="7">
    <source>
        <dbReference type="Proteomes" id="UP001642409"/>
    </source>
</evidence>